<feature type="compositionally biased region" description="Acidic residues" evidence="1">
    <location>
        <begin position="50"/>
        <end position="59"/>
    </location>
</feature>
<protein>
    <submittedName>
        <fullName evidence="2">Uncharacterized protein</fullName>
    </submittedName>
</protein>
<dbReference type="Proteomes" id="UP000054279">
    <property type="component" value="Unassembled WGS sequence"/>
</dbReference>
<dbReference type="AlphaFoldDB" id="A0A0C9T6Y8"/>
<dbReference type="OrthoDB" id="3160134at2759"/>
<evidence type="ECO:0000313" key="2">
    <source>
        <dbReference type="EMBL" id="KIJ24723.1"/>
    </source>
</evidence>
<proteinExistence type="predicted"/>
<sequence>MSCSNQDTSNVSSHNSLRRLCWEYKADSDQSVHKCACHEEPNPLSSEGTGDGEEEEEDTSGNNKDNYGFTGKWFITPARNFSCLHDMWTPMLEILEIGKLNNHQLTEADYSKSVWWKITLYRALIKAIPELHKCAKALGVSLVDLASLRSDARNEDVQCIKDNSQLLQLKSKAFHPPLIMNDKITQGYHHPQIARLVCPITWLDQFDSDGAFRQKLRDGIVRPTSNDLPLFIFDEATFSMDNLFESFLHSNLLAWRMIFIGPKATFDGVPAPRQGGKGNAAKNCVKHMTVGTLAYLMTIVYFALRSDTTFHAGGGESFDYAEFYRSLTMTMTKDASPEQLKDLLIWWDWKVFPNNVDEFSEDDDIETGISTMTSGCGLLKAQLHMAALADSTNKQ</sequence>
<dbReference type="InterPro" id="IPR046521">
    <property type="entry name" value="DUF6698"/>
</dbReference>
<name>A0A0C9T6Y8_SPHS4</name>
<evidence type="ECO:0000256" key="1">
    <source>
        <dbReference type="SAM" id="MobiDB-lite"/>
    </source>
</evidence>
<reference evidence="2 3" key="1">
    <citation type="submission" date="2014-06" db="EMBL/GenBank/DDBJ databases">
        <title>Evolutionary Origins and Diversification of the Mycorrhizal Mutualists.</title>
        <authorList>
            <consortium name="DOE Joint Genome Institute"/>
            <consortium name="Mycorrhizal Genomics Consortium"/>
            <person name="Kohler A."/>
            <person name="Kuo A."/>
            <person name="Nagy L.G."/>
            <person name="Floudas D."/>
            <person name="Copeland A."/>
            <person name="Barry K.W."/>
            <person name="Cichocki N."/>
            <person name="Veneault-Fourrey C."/>
            <person name="LaButti K."/>
            <person name="Lindquist E.A."/>
            <person name="Lipzen A."/>
            <person name="Lundell T."/>
            <person name="Morin E."/>
            <person name="Murat C."/>
            <person name="Riley R."/>
            <person name="Ohm R."/>
            <person name="Sun H."/>
            <person name="Tunlid A."/>
            <person name="Henrissat B."/>
            <person name="Grigoriev I.V."/>
            <person name="Hibbett D.S."/>
            <person name="Martin F."/>
        </authorList>
    </citation>
    <scope>NUCLEOTIDE SEQUENCE [LARGE SCALE GENOMIC DNA]</scope>
    <source>
        <strain evidence="2 3">SS14</strain>
    </source>
</reference>
<dbReference type="Pfam" id="PF20414">
    <property type="entry name" value="DUF6698"/>
    <property type="match status" value="1"/>
</dbReference>
<feature type="region of interest" description="Disordered" evidence="1">
    <location>
        <begin position="38"/>
        <end position="64"/>
    </location>
</feature>
<gene>
    <name evidence="2" type="ORF">M422DRAFT_274447</name>
</gene>
<accession>A0A0C9T6Y8</accession>
<dbReference type="EMBL" id="KN837463">
    <property type="protein sequence ID" value="KIJ24723.1"/>
    <property type="molecule type" value="Genomic_DNA"/>
</dbReference>
<evidence type="ECO:0000313" key="3">
    <source>
        <dbReference type="Proteomes" id="UP000054279"/>
    </source>
</evidence>
<keyword evidence="3" id="KW-1185">Reference proteome</keyword>
<organism evidence="2 3">
    <name type="scientific">Sphaerobolus stellatus (strain SS14)</name>
    <dbReference type="NCBI Taxonomy" id="990650"/>
    <lineage>
        <taxon>Eukaryota</taxon>
        <taxon>Fungi</taxon>
        <taxon>Dikarya</taxon>
        <taxon>Basidiomycota</taxon>
        <taxon>Agaricomycotina</taxon>
        <taxon>Agaricomycetes</taxon>
        <taxon>Phallomycetidae</taxon>
        <taxon>Geastrales</taxon>
        <taxon>Sphaerobolaceae</taxon>
        <taxon>Sphaerobolus</taxon>
    </lineage>
</organism>
<dbReference type="HOGENOM" id="CLU_698622_0_0_1"/>